<evidence type="ECO:0000256" key="1">
    <source>
        <dbReference type="ARBA" id="ARBA00004123"/>
    </source>
</evidence>
<feature type="domain" description="HTH myb-type" evidence="6">
    <location>
        <begin position="9"/>
        <end position="70"/>
    </location>
</feature>
<keyword evidence="3" id="KW-0238">DNA-binding</keyword>
<dbReference type="InterPro" id="IPR015495">
    <property type="entry name" value="Myb_TF_plants"/>
</dbReference>
<dbReference type="PANTHER" id="PTHR47994">
    <property type="entry name" value="F14D16.11-RELATED"/>
    <property type="match status" value="1"/>
</dbReference>
<evidence type="ECO:0000259" key="5">
    <source>
        <dbReference type="PROSITE" id="PS50090"/>
    </source>
</evidence>
<dbReference type="GO" id="GO:0005634">
    <property type="term" value="C:nucleus"/>
    <property type="evidence" value="ECO:0007669"/>
    <property type="project" value="UniProtKB-SubCell"/>
</dbReference>
<dbReference type="PANTHER" id="PTHR47994:SF5">
    <property type="entry name" value="F14D16.11-RELATED"/>
    <property type="match status" value="1"/>
</dbReference>
<dbReference type="InterPro" id="IPR009057">
    <property type="entry name" value="Homeodomain-like_sf"/>
</dbReference>
<dbReference type="SMART" id="SM00717">
    <property type="entry name" value="SANT"/>
    <property type="match status" value="1"/>
</dbReference>
<accession>A0A1R3GL26</accession>
<dbReference type="AlphaFoldDB" id="A0A1R3GL26"/>
<dbReference type="PROSITE" id="PS50090">
    <property type="entry name" value="MYB_LIKE"/>
    <property type="match status" value="1"/>
</dbReference>
<evidence type="ECO:0000256" key="3">
    <source>
        <dbReference type="ARBA" id="ARBA00023125"/>
    </source>
</evidence>
<reference evidence="7 8" key="1">
    <citation type="submission" date="2013-09" db="EMBL/GenBank/DDBJ databases">
        <title>Corchorus capsularis genome sequencing.</title>
        <authorList>
            <person name="Alam M."/>
            <person name="Haque M.S."/>
            <person name="Islam M.S."/>
            <person name="Emdad E.M."/>
            <person name="Islam M.M."/>
            <person name="Ahmed B."/>
            <person name="Halim A."/>
            <person name="Hossen Q.M.M."/>
            <person name="Hossain M.Z."/>
            <person name="Ahmed R."/>
            <person name="Khan M.M."/>
            <person name="Islam R."/>
            <person name="Rashid M.M."/>
            <person name="Khan S.A."/>
            <person name="Rahman M.S."/>
            <person name="Alam M."/>
        </authorList>
    </citation>
    <scope>NUCLEOTIDE SEQUENCE [LARGE SCALE GENOMIC DNA]</scope>
    <source>
        <strain evidence="8">cv. CVL-1</strain>
        <tissue evidence="7">Whole seedling</tissue>
    </source>
</reference>
<sequence length="129" mass="14880">MGRTEFCTGDGLKKGAWTAEEDQKLIAYVQKHGEGSWRNVPAGAAIAKYLPKRTDNEIKNYWNAHLKKRLANMGIDPVTHNPLFPDRNSNIVKPPMAHPEKFSQKMKPMHLINSPRRRRQGLARLRLYY</sequence>
<dbReference type="Proteomes" id="UP000188268">
    <property type="component" value="Unassembled WGS sequence"/>
</dbReference>
<evidence type="ECO:0000259" key="6">
    <source>
        <dbReference type="PROSITE" id="PS51294"/>
    </source>
</evidence>
<gene>
    <name evidence="7" type="ORF">CCACVL1_25351</name>
</gene>
<dbReference type="CDD" id="cd00167">
    <property type="entry name" value="SANT"/>
    <property type="match status" value="1"/>
</dbReference>
<evidence type="ECO:0000256" key="2">
    <source>
        <dbReference type="ARBA" id="ARBA00022737"/>
    </source>
</evidence>
<dbReference type="OrthoDB" id="2143914at2759"/>
<comment type="caution">
    <text evidence="7">The sequence shown here is derived from an EMBL/GenBank/DDBJ whole genome shotgun (WGS) entry which is preliminary data.</text>
</comment>
<keyword evidence="2" id="KW-0677">Repeat</keyword>
<dbReference type="GO" id="GO:0003677">
    <property type="term" value="F:DNA binding"/>
    <property type="evidence" value="ECO:0007669"/>
    <property type="project" value="UniProtKB-KW"/>
</dbReference>
<keyword evidence="4" id="KW-0539">Nucleus</keyword>
<dbReference type="SUPFAM" id="SSF46689">
    <property type="entry name" value="Homeodomain-like"/>
    <property type="match status" value="1"/>
</dbReference>
<dbReference type="InterPro" id="IPR017930">
    <property type="entry name" value="Myb_dom"/>
</dbReference>
<dbReference type="Gramene" id="OMO58795">
    <property type="protein sequence ID" value="OMO58795"/>
    <property type="gene ID" value="CCACVL1_25351"/>
</dbReference>
<dbReference type="InterPro" id="IPR001005">
    <property type="entry name" value="SANT/Myb"/>
</dbReference>
<name>A0A1R3GL26_COCAP</name>
<evidence type="ECO:0000313" key="8">
    <source>
        <dbReference type="Proteomes" id="UP000188268"/>
    </source>
</evidence>
<dbReference type="PROSITE" id="PS51294">
    <property type="entry name" value="HTH_MYB"/>
    <property type="match status" value="1"/>
</dbReference>
<evidence type="ECO:0000256" key="4">
    <source>
        <dbReference type="ARBA" id="ARBA00023242"/>
    </source>
</evidence>
<dbReference type="OMA" id="GRTEFCT"/>
<feature type="domain" description="Myb-like" evidence="5">
    <location>
        <begin position="9"/>
        <end position="66"/>
    </location>
</feature>
<dbReference type="EMBL" id="AWWV01014128">
    <property type="protein sequence ID" value="OMO58795.1"/>
    <property type="molecule type" value="Genomic_DNA"/>
</dbReference>
<evidence type="ECO:0000313" key="7">
    <source>
        <dbReference type="EMBL" id="OMO58795.1"/>
    </source>
</evidence>
<dbReference type="Pfam" id="PF00249">
    <property type="entry name" value="Myb_DNA-binding"/>
    <property type="match status" value="1"/>
</dbReference>
<organism evidence="7 8">
    <name type="scientific">Corchorus capsularis</name>
    <name type="common">Jute</name>
    <dbReference type="NCBI Taxonomy" id="210143"/>
    <lineage>
        <taxon>Eukaryota</taxon>
        <taxon>Viridiplantae</taxon>
        <taxon>Streptophyta</taxon>
        <taxon>Embryophyta</taxon>
        <taxon>Tracheophyta</taxon>
        <taxon>Spermatophyta</taxon>
        <taxon>Magnoliopsida</taxon>
        <taxon>eudicotyledons</taxon>
        <taxon>Gunneridae</taxon>
        <taxon>Pentapetalae</taxon>
        <taxon>rosids</taxon>
        <taxon>malvids</taxon>
        <taxon>Malvales</taxon>
        <taxon>Malvaceae</taxon>
        <taxon>Grewioideae</taxon>
        <taxon>Apeibeae</taxon>
        <taxon>Corchorus</taxon>
    </lineage>
</organism>
<protein>
    <submittedName>
        <fullName evidence="7">Uncharacterized protein</fullName>
    </submittedName>
</protein>
<dbReference type="Gene3D" id="1.10.10.60">
    <property type="entry name" value="Homeodomain-like"/>
    <property type="match status" value="1"/>
</dbReference>
<proteinExistence type="predicted"/>
<comment type="subcellular location">
    <subcellularLocation>
        <location evidence="1">Nucleus</location>
    </subcellularLocation>
</comment>
<keyword evidence="8" id="KW-1185">Reference proteome</keyword>